<protein>
    <recommendedName>
        <fullName evidence="3">Glycosyltransferase subfamily 4-like N-terminal domain-containing protein</fullName>
    </recommendedName>
</protein>
<gene>
    <name evidence="1" type="ORF">MiYa_03528</name>
</gene>
<proteinExistence type="predicted"/>
<reference evidence="1 2" key="1">
    <citation type="submission" date="2018-09" db="EMBL/GenBank/DDBJ databases">
        <title>Evolutionary history of phycoerythrin pigmentation in the water bloom-forming cyanobacterium Microcystis aeruginosa.</title>
        <authorList>
            <person name="Tanabe Y."/>
            <person name="Tanabe Y."/>
            <person name="Yamaguchi H."/>
        </authorList>
    </citation>
    <scope>NUCLEOTIDE SEQUENCE [LARGE SCALE GENOMIC DNA]</scope>
    <source>
        <strain evidence="1 2">NIES-2519</strain>
    </source>
</reference>
<accession>A0A5A5RFV0</accession>
<dbReference type="RefSeq" id="WP_039900287.1">
    <property type="nucleotide sequence ID" value="NZ_BHVO01000076.1"/>
</dbReference>
<dbReference type="EMBL" id="BHVO01000076">
    <property type="protein sequence ID" value="GCA71981.1"/>
    <property type="molecule type" value="Genomic_DNA"/>
</dbReference>
<evidence type="ECO:0000313" key="2">
    <source>
        <dbReference type="Proteomes" id="UP000323569"/>
    </source>
</evidence>
<name>A0A5A5RFV0_MICAE</name>
<comment type="caution">
    <text evidence="1">The sequence shown here is derived from an EMBL/GenBank/DDBJ whole genome shotgun (WGS) entry which is preliminary data.</text>
</comment>
<organism evidence="1 2">
    <name type="scientific">Microcystis aeruginosa NIES-2519</name>
    <dbReference type="NCBI Taxonomy" id="2303981"/>
    <lineage>
        <taxon>Bacteria</taxon>
        <taxon>Bacillati</taxon>
        <taxon>Cyanobacteriota</taxon>
        <taxon>Cyanophyceae</taxon>
        <taxon>Oscillatoriophycideae</taxon>
        <taxon>Chroococcales</taxon>
        <taxon>Microcystaceae</taxon>
        <taxon>Microcystis</taxon>
    </lineage>
</organism>
<evidence type="ECO:0000313" key="1">
    <source>
        <dbReference type="EMBL" id="GCA71981.1"/>
    </source>
</evidence>
<dbReference type="AlphaFoldDB" id="A0A5A5RFV0"/>
<dbReference type="Proteomes" id="UP000323569">
    <property type="component" value="Unassembled WGS sequence"/>
</dbReference>
<evidence type="ECO:0008006" key="3">
    <source>
        <dbReference type="Google" id="ProtNLM"/>
    </source>
</evidence>
<sequence length="72" mass="8457">MRILVLSYHNFLYRPSRGATEGRTFNLIKCLDQNQDVTLFPRRLENVSETESEELKTFTDHLVLFPSWGIPD</sequence>